<feature type="active site" description="Charge relay system" evidence="8">
    <location>
        <position position="424"/>
    </location>
</feature>
<keyword evidence="4 8" id="KW-0378">Hydrolase</keyword>
<keyword evidence="2 8" id="KW-0645">Protease</keyword>
<evidence type="ECO:0000313" key="12">
    <source>
        <dbReference type="Proteomes" id="UP000009131"/>
    </source>
</evidence>
<dbReference type="InterPro" id="IPR015366">
    <property type="entry name" value="S53_propep"/>
</dbReference>
<dbReference type="GO" id="GO:0006508">
    <property type="term" value="P:proteolysis"/>
    <property type="evidence" value="ECO:0007669"/>
    <property type="project" value="UniProtKB-KW"/>
</dbReference>
<dbReference type="InterPro" id="IPR023828">
    <property type="entry name" value="Peptidase_S8_Ser-AS"/>
</dbReference>
<dbReference type="Gene3D" id="3.40.50.200">
    <property type="entry name" value="Peptidase S8/S53 domain"/>
    <property type="match status" value="1"/>
</dbReference>
<dbReference type="InterPro" id="IPR030400">
    <property type="entry name" value="Sedolisin_dom"/>
</dbReference>
<evidence type="ECO:0000313" key="11">
    <source>
        <dbReference type="EMBL" id="GAA96875.1"/>
    </source>
</evidence>
<feature type="binding site" evidence="8">
    <location>
        <position position="711"/>
    </location>
    <ligand>
        <name>Ca(2+)</name>
        <dbReference type="ChEBI" id="CHEBI:29108"/>
    </ligand>
</feature>
<evidence type="ECO:0000256" key="6">
    <source>
        <dbReference type="ARBA" id="ARBA00022837"/>
    </source>
</evidence>
<feature type="region of interest" description="Disordered" evidence="9">
    <location>
        <begin position="281"/>
        <end position="331"/>
    </location>
</feature>
<evidence type="ECO:0000256" key="9">
    <source>
        <dbReference type="SAM" id="MobiDB-lite"/>
    </source>
</evidence>
<comment type="cofactor">
    <cofactor evidence="8">
        <name>Ca(2+)</name>
        <dbReference type="ChEBI" id="CHEBI:29108"/>
    </cofactor>
    <text evidence="8">Binds 1 Ca(2+) ion per subunit.</text>
</comment>
<comment type="caution">
    <text evidence="11">The sequence shown here is derived from an EMBL/GenBank/DDBJ whole genome shotgun (WGS) entry which is preliminary data.</text>
</comment>
<feature type="binding site" evidence="8">
    <location>
        <position position="689"/>
    </location>
    <ligand>
        <name>Ca(2+)</name>
        <dbReference type="ChEBI" id="CHEBI:29108"/>
    </ligand>
</feature>
<dbReference type="eggNOG" id="ENOG502QR6D">
    <property type="taxonomic scope" value="Eukaryota"/>
</dbReference>
<dbReference type="HOGENOM" id="CLU_013783_3_0_1"/>
<feature type="binding site" evidence="8">
    <location>
        <position position="713"/>
    </location>
    <ligand>
        <name>Ca(2+)</name>
        <dbReference type="ChEBI" id="CHEBI:29108"/>
    </ligand>
</feature>
<feature type="compositionally biased region" description="Basic and acidic residues" evidence="9">
    <location>
        <begin position="281"/>
        <end position="308"/>
    </location>
</feature>
<dbReference type="OrthoDB" id="409122at2759"/>
<dbReference type="CDD" id="cd04056">
    <property type="entry name" value="Peptidases_S53"/>
    <property type="match status" value="1"/>
</dbReference>
<sequence length="775" mass="83773">MTLSQAMWSSTEESRARQRGRRAALALKRLVFPSSLSICSSLHALSLAADAALTSLHMTQRRWAILHELLRWLIAFFPSVSQRSDRRAIPMLAFAILAFAGCVLAASEQSSAFAIHDTARHVPKAWKPVAMDTATRNGQVHRLHFALRQSNLAKLEAETTRRSDPVHADYGKYLSPDEINGLIAPSSSTVAAFENWLASHGIDRSSIGYNKAKDWAHIDLKPDRVDKMLNTNLEAYKHSKTGETILRTSAYSLPLYLHEYVDAVQPTTYFGLGRAGRKLADESAQHSDVDPRTLDKRHPDSLSRKPSREPQTSTKNIRSAYTPSKAPPSCPADADIYNPDYVVHRDCLRSFLRVDTYQVKSRSTEPKAGVVGFDGFVPAPVDFRNHSLHEIGPEAWHYTYDLVSINGGSTVLDLATDNIEPFLDVDQVAKIIWPLRQVYYTIGGLIGKNDFRPSANSPTPDLDEPWFSGMTALFDHAKVPKVLAASYDDDERTFPPMLAQRICAIFTAFAARGVSVIVASGDYGLSGGAGSCTSADGKSEELVPGLPASCPFVTSVGGTELYDPERVAGTHIVGTNLTAWMSGAGISNYFERPQYQRSAVAAYKGASVPENIKWSKTGRASPDVSITATKSAVWAGGQEFLVGGTSNAAPTFAGLVALLNDALEAEGRPSMGFLNPWLYHVGNSAFRDITVGASYGCGPHHSSAKFAATPGFDLATGWGTPDWPSLLSAALASGPRSVCLSKAVGKSKAVCKAISIVQDGREAVPITEAGRSIAC</sequence>
<dbReference type="AlphaFoldDB" id="G7E1W2"/>
<dbReference type="InParanoid" id="G7E1W2"/>
<dbReference type="PROSITE" id="PS00138">
    <property type="entry name" value="SUBTILASE_SER"/>
    <property type="match status" value="1"/>
</dbReference>
<feature type="binding site" evidence="8">
    <location>
        <position position="688"/>
    </location>
    <ligand>
        <name>Ca(2+)</name>
        <dbReference type="ChEBI" id="CHEBI:29108"/>
    </ligand>
</feature>
<evidence type="ECO:0000256" key="1">
    <source>
        <dbReference type="ARBA" id="ARBA00004239"/>
    </source>
</evidence>
<dbReference type="GO" id="GO:0046872">
    <property type="term" value="F:metal ion binding"/>
    <property type="evidence" value="ECO:0007669"/>
    <property type="project" value="UniProtKB-UniRule"/>
</dbReference>
<dbReference type="SUPFAM" id="SSF52743">
    <property type="entry name" value="Subtilisin-like"/>
    <property type="match status" value="1"/>
</dbReference>
<evidence type="ECO:0000256" key="3">
    <source>
        <dbReference type="ARBA" id="ARBA00022723"/>
    </source>
</evidence>
<dbReference type="EMBL" id="BABT02000108">
    <property type="protein sequence ID" value="GAA96875.1"/>
    <property type="molecule type" value="Genomic_DNA"/>
</dbReference>
<dbReference type="InterPro" id="IPR050819">
    <property type="entry name" value="Tripeptidyl-peptidase_I"/>
</dbReference>
<dbReference type="PANTHER" id="PTHR14218:SF15">
    <property type="entry name" value="TRIPEPTIDYL-PEPTIDASE 1"/>
    <property type="match status" value="1"/>
</dbReference>
<keyword evidence="12" id="KW-1185">Reference proteome</keyword>
<gene>
    <name evidence="11" type="primary">Mo03548</name>
    <name evidence="11" type="ORF">E5Q_03548</name>
</gene>
<dbReference type="SUPFAM" id="SSF54897">
    <property type="entry name" value="Protease propeptides/inhibitors"/>
    <property type="match status" value="1"/>
</dbReference>
<dbReference type="PROSITE" id="PS51695">
    <property type="entry name" value="SEDOLISIN"/>
    <property type="match status" value="1"/>
</dbReference>
<keyword evidence="6 8" id="KW-0106">Calcium</keyword>
<evidence type="ECO:0000256" key="5">
    <source>
        <dbReference type="ARBA" id="ARBA00022825"/>
    </source>
</evidence>
<dbReference type="STRING" id="764103.G7E1W2"/>
<feature type="domain" description="Peptidase S53" evidence="10">
    <location>
        <begin position="342"/>
        <end position="733"/>
    </location>
</feature>
<dbReference type="GO" id="GO:0008240">
    <property type="term" value="F:tripeptidyl-peptidase activity"/>
    <property type="evidence" value="ECO:0007669"/>
    <property type="project" value="TreeGrafter"/>
</dbReference>
<keyword evidence="3 8" id="KW-0479">Metal-binding</keyword>
<accession>G7E1W2</accession>
<evidence type="ECO:0000259" key="10">
    <source>
        <dbReference type="PROSITE" id="PS51695"/>
    </source>
</evidence>
<comment type="subcellular location">
    <subcellularLocation>
        <location evidence="1">Secreted</location>
        <location evidence="1">Extracellular space</location>
    </subcellularLocation>
</comment>
<reference evidence="11 12" key="1">
    <citation type="journal article" date="2011" name="J. Gen. Appl. Microbiol.">
        <title>Draft genome sequencing of the enigmatic basidiomycete Mixia osmundae.</title>
        <authorList>
            <person name="Nishida H."/>
            <person name="Nagatsuka Y."/>
            <person name="Sugiyama J."/>
        </authorList>
    </citation>
    <scope>NUCLEOTIDE SEQUENCE [LARGE SCALE GENOMIC DNA]</scope>
    <source>
        <strain evidence="12">CBS 9802 / IAM 14324 / JCM 22182 / KY 12970</strain>
    </source>
</reference>
<name>G7E1W2_MIXOS</name>
<dbReference type="Proteomes" id="UP000009131">
    <property type="component" value="Unassembled WGS sequence"/>
</dbReference>
<feature type="compositionally biased region" description="Polar residues" evidence="9">
    <location>
        <begin position="309"/>
        <end position="322"/>
    </location>
</feature>
<proteinExistence type="predicted"/>
<dbReference type="GO" id="GO:0005576">
    <property type="term" value="C:extracellular region"/>
    <property type="evidence" value="ECO:0007669"/>
    <property type="project" value="UniProtKB-SubCell"/>
</dbReference>
<organism evidence="11 12">
    <name type="scientific">Mixia osmundae (strain CBS 9802 / IAM 14324 / JCM 22182 / KY 12970)</name>
    <dbReference type="NCBI Taxonomy" id="764103"/>
    <lineage>
        <taxon>Eukaryota</taxon>
        <taxon>Fungi</taxon>
        <taxon>Dikarya</taxon>
        <taxon>Basidiomycota</taxon>
        <taxon>Pucciniomycotina</taxon>
        <taxon>Mixiomycetes</taxon>
        <taxon>Mixiales</taxon>
        <taxon>Mixiaceae</taxon>
        <taxon>Mixia</taxon>
    </lineage>
</organism>
<feature type="active site" description="Charge relay system" evidence="8">
    <location>
        <position position="420"/>
    </location>
</feature>
<keyword evidence="7" id="KW-0865">Zymogen</keyword>
<keyword evidence="5 8" id="KW-0720">Serine protease</keyword>
<evidence type="ECO:0000256" key="7">
    <source>
        <dbReference type="ARBA" id="ARBA00023145"/>
    </source>
</evidence>
<dbReference type="CDD" id="cd11377">
    <property type="entry name" value="Pro-peptidase_S53"/>
    <property type="match status" value="1"/>
</dbReference>
<dbReference type="PANTHER" id="PTHR14218">
    <property type="entry name" value="PROTEASE S8 TRIPEPTIDYL PEPTIDASE I CLN2"/>
    <property type="match status" value="1"/>
</dbReference>
<dbReference type="GO" id="GO:0004252">
    <property type="term" value="F:serine-type endopeptidase activity"/>
    <property type="evidence" value="ECO:0007669"/>
    <property type="project" value="UniProtKB-UniRule"/>
</dbReference>
<reference evidence="11 12" key="2">
    <citation type="journal article" date="2012" name="Open Biol.">
        <title>Characteristics of nucleosomes and linker DNA regions on the genome of the basidiomycete Mixia osmundae revealed by mono- and dinucleosome mapping.</title>
        <authorList>
            <person name="Nishida H."/>
            <person name="Kondo S."/>
            <person name="Matsumoto T."/>
            <person name="Suzuki Y."/>
            <person name="Yoshikawa H."/>
            <person name="Taylor T.D."/>
            <person name="Sugiyama J."/>
        </authorList>
    </citation>
    <scope>NUCLEOTIDE SEQUENCE [LARGE SCALE GENOMIC DNA]</scope>
    <source>
        <strain evidence="12">CBS 9802 / IAM 14324 / JCM 22182 / KY 12970</strain>
    </source>
</reference>
<dbReference type="InterPro" id="IPR036852">
    <property type="entry name" value="Peptidase_S8/S53_dom_sf"/>
</dbReference>
<evidence type="ECO:0000256" key="4">
    <source>
        <dbReference type="ARBA" id="ARBA00022801"/>
    </source>
</evidence>
<dbReference type="SMART" id="SM00944">
    <property type="entry name" value="Pro-kuma_activ"/>
    <property type="match status" value="1"/>
</dbReference>
<evidence type="ECO:0000256" key="2">
    <source>
        <dbReference type="ARBA" id="ARBA00022670"/>
    </source>
</evidence>
<feature type="active site" description="Charge relay system" evidence="8">
    <location>
        <position position="646"/>
    </location>
</feature>
<dbReference type="Pfam" id="PF09286">
    <property type="entry name" value="Pro-kuma_activ"/>
    <property type="match status" value="1"/>
</dbReference>
<protein>
    <recommendedName>
        <fullName evidence="10">Peptidase S53 domain-containing protein</fullName>
    </recommendedName>
</protein>
<evidence type="ECO:0000256" key="8">
    <source>
        <dbReference type="PROSITE-ProRule" id="PRU01032"/>
    </source>
</evidence>